<evidence type="ECO:0008006" key="8">
    <source>
        <dbReference type="Google" id="ProtNLM"/>
    </source>
</evidence>
<protein>
    <recommendedName>
        <fullName evidence="8">S-protein homolog</fullName>
    </recommendedName>
</protein>
<gene>
    <name evidence="6" type="ORF">LIER_29690</name>
</gene>
<dbReference type="InterPro" id="IPR010264">
    <property type="entry name" value="Self-incomp_S1"/>
</dbReference>
<keyword evidence="7" id="KW-1185">Reference proteome</keyword>
<comment type="similarity">
    <text evidence="2">Belongs to the plant self-incompatibility (S1) protein family.</text>
</comment>
<comment type="caution">
    <text evidence="6">The sequence shown here is derived from an EMBL/GenBank/DDBJ whole genome shotgun (WGS) entry which is preliminary data.</text>
</comment>
<evidence type="ECO:0000256" key="5">
    <source>
        <dbReference type="ARBA" id="ARBA00022729"/>
    </source>
</evidence>
<keyword evidence="4" id="KW-0964">Secreted</keyword>
<evidence type="ECO:0000313" key="6">
    <source>
        <dbReference type="EMBL" id="GAA0177397.1"/>
    </source>
</evidence>
<evidence type="ECO:0000256" key="4">
    <source>
        <dbReference type="ARBA" id="ARBA00022525"/>
    </source>
</evidence>
<proteinExistence type="inferred from homology"/>
<evidence type="ECO:0000256" key="3">
    <source>
        <dbReference type="ARBA" id="ARBA00022471"/>
    </source>
</evidence>
<comment type="subcellular location">
    <subcellularLocation>
        <location evidence="1">Secreted</location>
    </subcellularLocation>
</comment>
<keyword evidence="5" id="KW-0732">Signal</keyword>
<dbReference type="Proteomes" id="UP001454036">
    <property type="component" value="Unassembled WGS sequence"/>
</dbReference>
<dbReference type="GO" id="GO:0060320">
    <property type="term" value="P:rejection of self pollen"/>
    <property type="evidence" value="ECO:0007669"/>
    <property type="project" value="UniProtKB-KW"/>
</dbReference>
<evidence type="ECO:0000256" key="2">
    <source>
        <dbReference type="ARBA" id="ARBA00005581"/>
    </source>
</evidence>
<dbReference type="GO" id="GO:0005576">
    <property type="term" value="C:extracellular region"/>
    <property type="evidence" value="ECO:0007669"/>
    <property type="project" value="UniProtKB-SubCell"/>
</dbReference>
<evidence type="ECO:0000256" key="1">
    <source>
        <dbReference type="ARBA" id="ARBA00004613"/>
    </source>
</evidence>
<name>A0AAV3RLY9_LITER</name>
<dbReference type="AlphaFoldDB" id="A0AAV3RLY9"/>
<organism evidence="6 7">
    <name type="scientific">Lithospermum erythrorhizon</name>
    <name type="common">Purple gromwell</name>
    <name type="synonym">Lithospermum officinale var. erythrorhizon</name>
    <dbReference type="NCBI Taxonomy" id="34254"/>
    <lineage>
        <taxon>Eukaryota</taxon>
        <taxon>Viridiplantae</taxon>
        <taxon>Streptophyta</taxon>
        <taxon>Embryophyta</taxon>
        <taxon>Tracheophyta</taxon>
        <taxon>Spermatophyta</taxon>
        <taxon>Magnoliopsida</taxon>
        <taxon>eudicotyledons</taxon>
        <taxon>Gunneridae</taxon>
        <taxon>Pentapetalae</taxon>
        <taxon>asterids</taxon>
        <taxon>lamiids</taxon>
        <taxon>Boraginales</taxon>
        <taxon>Boraginaceae</taxon>
        <taxon>Boraginoideae</taxon>
        <taxon>Lithospermeae</taxon>
        <taxon>Lithospermum</taxon>
    </lineage>
</organism>
<evidence type="ECO:0000313" key="7">
    <source>
        <dbReference type="Proteomes" id="UP001454036"/>
    </source>
</evidence>
<accession>A0AAV3RLY9</accession>
<keyword evidence="3" id="KW-0713">Self-incompatibility</keyword>
<dbReference type="Pfam" id="PF05938">
    <property type="entry name" value="Self-incomp_S1"/>
    <property type="match status" value="1"/>
</dbReference>
<reference evidence="6 7" key="1">
    <citation type="submission" date="2024-01" db="EMBL/GenBank/DDBJ databases">
        <title>The complete chloroplast genome sequence of Lithospermum erythrorhizon: insights into the phylogenetic relationship among Boraginaceae species and the maternal lineages of purple gromwells.</title>
        <authorList>
            <person name="Okada T."/>
            <person name="Watanabe K."/>
        </authorList>
    </citation>
    <scope>NUCLEOTIDE SEQUENCE [LARGE SCALE GENOMIC DNA]</scope>
</reference>
<sequence>MMDITFKKNHYHYIYKIVALVLMVTIIQSIQVSAKDEGHDVYLRNRMSTGLTYRCVSSDGKSDTGAVSVEPNQHLNKWHVPAGNSNIMCYVFTFNGKHQDITVYDEKNNQCEGNQCYVYLFNDAVYRCVSLDNNPHFQLESKWIRTDGQSSDEGPGDE</sequence>
<dbReference type="EMBL" id="BAABME010010314">
    <property type="protein sequence ID" value="GAA0177397.1"/>
    <property type="molecule type" value="Genomic_DNA"/>
</dbReference>